<dbReference type="InterPro" id="IPR001036">
    <property type="entry name" value="Acrflvin-R"/>
</dbReference>
<dbReference type="PANTHER" id="PTHR32063:SF21">
    <property type="entry name" value="MULTIDRUG RESISTANCE PROTEIN MDTB"/>
    <property type="match status" value="1"/>
</dbReference>
<dbReference type="SUPFAM" id="SSF82693">
    <property type="entry name" value="Multidrug efflux transporter AcrB pore domain, PN1, PN2, PC1 and PC2 subdomains"/>
    <property type="match status" value="3"/>
</dbReference>
<feature type="transmembrane region" description="Helical" evidence="2">
    <location>
        <begin position="334"/>
        <end position="353"/>
    </location>
</feature>
<dbReference type="SUPFAM" id="SSF82714">
    <property type="entry name" value="Multidrug efflux transporter AcrB TolC docking domain, DN and DC subdomains"/>
    <property type="match status" value="2"/>
</dbReference>
<keyword evidence="2" id="KW-1133">Transmembrane helix</keyword>
<feature type="transmembrane region" description="Helical" evidence="2">
    <location>
        <begin position="1018"/>
        <end position="1044"/>
    </location>
</feature>
<dbReference type="Proteomes" id="UP000284853">
    <property type="component" value="Unassembled WGS sequence"/>
</dbReference>
<dbReference type="Gene3D" id="3.30.2090.10">
    <property type="entry name" value="Multidrug efflux transporter AcrB TolC docking domain, DN and DC subdomains"/>
    <property type="match status" value="2"/>
</dbReference>
<dbReference type="PANTHER" id="PTHR32063">
    <property type="match status" value="1"/>
</dbReference>
<dbReference type="Gene3D" id="3.30.70.1430">
    <property type="entry name" value="Multidrug efflux transporter AcrB pore domain"/>
    <property type="match status" value="2"/>
</dbReference>
<sequence length="1063" mass="114393">MNPSRLFILRPVATILLMVAVLLSGIFAYNMLSTSALPQVDYPTIQVTTLYPGASPDVMASGITAPLERQLGQMAGLSQMYSTSASGSSIITLKFSLDLSLDVAEQEVQAAINAADSLLPSDLPNPPTYKKVNPADAAVLTLAATSESLPLTKVQDLVNTRVALKLSQISGVGMVTLAGGHQPAVRVQVDPRKLAAHNLSLETINTLIGNSNVNGSKGGFDGPHHSITIDANDQLRTAAEYGNLIVNYENGAALRLRDVATLSEAPENQYLSAWANKQPAIIISAQRQPGANVIQVVDAIKAQLPKLQEALPESVKISVISDRTQTIRASISDVQFELLLSVALVVMVTFLFLRNVAATLIPSVAVPLSLVGTFGVMYLCGFSLNNLSLMALTIATGFVIDDAIVVVENISRRLEEGETPMQAALKGSQQIGFTIISLTFSLIAVLIPLLFMGDVVGRLFREFAITLAVSILVSMVVSLTLTPMLCAYLLRHTPEEKQSKFYRKGGEFFDKMIAGYDRMLIVVLNHQKLTLLVAAATLVFTALLYVIVPKGFFPSQDTGMIQGITQASQDVSFSEMGRRQQLLTAAILKDPDVESVSSTIGVDGNNTSLNSGRLQISLKSFDERSERAPAIIARLQQETANVPGIELYMQASQDLTVDDQVTPSQYQFTLDDSDSENLVEWTPKLIEKLSAQPEFSEVVSNLQNQGQIAYVELDRDAAARYGITASDVDTALYNAFGQRLVSTIFTQANQYRVVLEVAPEFQQSPASFDDVYLATNNSSSTSGTVATTTTTTTTTSDSGNPTTNSGATNGMVKLTSIAKIHMRTGALLQARLNQFPAVTVSFNLKDGYSLEQAQQAIKTTVADIAMPDSITLRYQGAAASFESATGNTLWLILAALLTMYVVLGILYESFIHPVTILSTLPSAAVGALLSLIFAGTEFSLIALIGVILLIGIVKKNAIMMIDFALDAENKQGLSPREAIHQACLLRFRPIMMTTMAALLGALPLMLASGSGAELRQPLGLVIVGGLIFSQVLTLFSTPVIYLMFDRLSHRLNPRHRRAAKQAE</sequence>
<feature type="transmembrane region" description="Helical" evidence="2">
    <location>
        <begin position="940"/>
        <end position="965"/>
    </location>
</feature>
<dbReference type="RefSeq" id="WP_120163733.1">
    <property type="nucleotide sequence ID" value="NZ_NSDJ01000001.1"/>
</dbReference>
<feature type="region of interest" description="Disordered" evidence="1">
    <location>
        <begin position="778"/>
        <end position="807"/>
    </location>
</feature>
<protein>
    <submittedName>
        <fullName evidence="3">Multidrug transporter subunit MdtC</fullName>
    </submittedName>
</protein>
<keyword evidence="4" id="KW-1185">Reference proteome</keyword>
<proteinExistence type="predicted"/>
<accession>A0ABX9Q1J9</accession>
<evidence type="ECO:0000256" key="1">
    <source>
        <dbReference type="SAM" id="MobiDB-lite"/>
    </source>
</evidence>
<feature type="transmembrane region" description="Helical" evidence="2">
    <location>
        <begin position="529"/>
        <end position="548"/>
    </location>
</feature>
<reference evidence="3 4" key="1">
    <citation type="submission" date="2017-08" db="EMBL/GenBank/DDBJ databases">
        <title>Comparative genomics of bacteria isolated from necrotic lesions of AOD affected trees.</title>
        <authorList>
            <person name="Doonan J."/>
            <person name="Denman S."/>
            <person name="Mcdonald J.E."/>
        </authorList>
    </citation>
    <scope>NUCLEOTIDE SEQUENCE [LARGE SCALE GENOMIC DNA]</scope>
    <source>
        <strain evidence="3 4">CIP 105588</strain>
    </source>
</reference>
<dbReference type="EMBL" id="NSDJ01000001">
    <property type="protein sequence ID" value="RKF70672.1"/>
    <property type="molecule type" value="Genomic_DNA"/>
</dbReference>
<dbReference type="Pfam" id="PF00873">
    <property type="entry name" value="ACR_tran"/>
    <property type="match status" value="1"/>
</dbReference>
<dbReference type="Gene3D" id="3.30.70.1440">
    <property type="entry name" value="Multidrug efflux transporter AcrB pore domain"/>
    <property type="match status" value="1"/>
</dbReference>
<organism evidence="3 4">
    <name type="scientific">Rahnella variigena</name>
    <dbReference type="NCBI Taxonomy" id="574964"/>
    <lineage>
        <taxon>Bacteria</taxon>
        <taxon>Pseudomonadati</taxon>
        <taxon>Pseudomonadota</taxon>
        <taxon>Gammaproteobacteria</taxon>
        <taxon>Enterobacterales</taxon>
        <taxon>Yersiniaceae</taxon>
        <taxon>Rahnella</taxon>
    </lineage>
</organism>
<comment type="caution">
    <text evidence="3">The sequence shown here is derived from an EMBL/GenBank/DDBJ whole genome shotgun (WGS) entry which is preliminary data.</text>
</comment>
<evidence type="ECO:0000256" key="2">
    <source>
        <dbReference type="SAM" id="Phobius"/>
    </source>
</evidence>
<feature type="transmembrane region" description="Helical" evidence="2">
    <location>
        <begin position="431"/>
        <end position="451"/>
    </location>
</feature>
<dbReference type="SUPFAM" id="SSF82866">
    <property type="entry name" value="Multidrug efflux transporter AcrB transmembrane domain"/>
    <property type="match status" value="2"/>
</dbReference>
<dbReference type="GeneID" id="302711263"/>
<name>A0ABX9Q1J9_9GAMM</name>
<feature type="transmembrane region" description="Helical" evidence="2">
    <location>
        <begin position="985"/>
        <end position="1006"/>
    </location>
</feature>
<feature type="transmembrane region" description="Helical" evidence="2">
    <location>
        <begin position="889"/>
        <end position="907"/>
    </location>
</feature>
<feature type="transmembrane region" description="Helical" evidence="2">
    <location>
        <begin position="360"/>
        <end position="384"/>
    </location>
</feature>
<dbReference type="Gene3D" id="3.30.70.1320">
    <property type="entry name" value="Multidrug efflux transporter AcrB pore domain like"/>
    <property type="match status" value="1"/>
</dbReference>
<dbReference type="PRINTS" id="PR00702">
    <property type="entry name" value="ACRIFLAVINRP"/>
</dbReference>
<dbReference type="InterPro" id="IPR027463">
    <property type="entry name" value="AcrB_DN_DC_subdom"/>
</dbReference>
<evidence type="ECO:0000313" key="4">
    <source>
        <dbReference type="Proteomes" id="UP000284853"/>
    </source>
</evidence>
<feature type="compositionally biased region" description="Low complexity" evidence="1">
    <location>
        <begin position="778"/>
        <end position="806"/>
    </location>
</feature>
<gene>
    <name evidence="3" type="ORF">CKQ54_20895</name>
</gene>
<feature type="transmembrane region" description="Helical" evidence="2">
    <location>
        <begin position="463"/>
        <end position="490"/>
    </location>
</feature>
<evidence type="ECO:0000313" key="3">
    <source>
        <dbReference type="EMBL" id="RKF70672.1"/>
    </source>
</evidence>
<dbReference type="Gene3D" id="1.20.1640.10">
    <property type="entry name" value="Multidrug efflux transporter AcrB transmembrane domain"/>
    <property type="match status" value="2"/>
</dbReference>
<keyword evidence="2" id="KW-0472">Membrane</keyword>
<keyword evidence="2" id="KW-0812">Transmembrane</keyword>